<dbReference type="EMBL" id="QEAP01000668">
    <property type="protein sequence ID" value="TPX61268.1"/>
    <property type="molecule type" value="Genomic_DNA"/>
</dbReference>
<feature type="region of interest" description="Disordered" evidence="7">
    <location>
        <begin position="14"/>
        <end position="41"/>
    </location>
</feature>
<evidence type="ECO:0000259" key="8">
    <source>
        <dbReference type="PROSITE" id="PS50071"/>
    </source>
</evidence>
<dbReference type="PANTHER" id="PTHR24324:SF5">
    <property type="entry name" value="HEMATOPOIETICALLY-EXPRESSED HOMEOBOX PROTEIN HHEX"/>
    <property type="match status" value="1"/>
</dbReference>
<dbReference type="GO" id="GO:0030154">
    <property type="term" value="P:cell differentiation"/>
    <property type="evidence" value="ECO:0007669"/>
    <property type="project" value="TreeGrafter"/>
</dbReference>
<dbReference type="InterPro" id="IPR001356">
    <property type="entry name" value="HD"/>
</dbReference>
<name>A0A507EDJ1_9FUNG</name>
<proteinExistence type="predicted"/>
<dbReference type="PANTHER" id="PTHR24324">
    <property type="entry name" value="HOMEOBOX PROTEIN HHEX"/>
    <property type="match status" value="1"/>
</dbReference>
<evidence type="ECO:0000256" key="1">
    <source>
        <dbReference type="ARBA" id="ARBA00004123"/>
    </source>
</evidence>
<dbReference type="InterPro" id="IPR009057">
    <property type="entry name" value="Homeodomain-like_sf"/>
</dbReference>
<dbReference type="Pfam" id="PF00046">
    <property type="entry name" value="Homeodomain"/>
    <property type="match status" value="1"/>
</dbReference>
<feature type="domain" description="Homeobox" evidence="8">
    <location>
        <begin position="239"/>
        <end position="299"/>
    </location>
</feature>
<evidence type="ECO:0000256" key="7">
    <source>
        <dbReference type="SAM" id="MobiDB-lite"/>
    </source>
</evidence>
<feature type="DNA-binding region" description="Homeobox" evidence="5">
    <location>
        <begin position="241"/>
        <end position="300"/>
    </location>
</feature>
<evidence type="ECO:0000256" key="5">
    <source>
        <dbReference type="PROSITE-ProRule" id="PRU00108"/>
    </source>
</evidence>
<reference evidence="9 10" key="1">
    <citation type="journal article" date="2019" name="Sci. Rep.">
        <title>Comparative genomics of chytrid fungi reveal insights into the obligate biotrophic and pathogenic lifestyle of Synchytrium endobioticum.</title>
        <authorList>
            <person name="van de Vossenberg B.T.L.H."/>
            <person name="Warris S."/>
            <person name="Nguyen H.D.T."/>
            <person name="van Gent-Pelzer M.P.E."/>
            <person name="Joly D.L."/>
            <person name="van de Geest H.C."/>
            <person name="Bonants P.J.M."/>
            <person name="Smith D.S."/>
            <person name="Levesque C.A."/>
            <person name="van der Lee T.A.J."/>
        </authorList>
    </citation>
    <scope>NUCLEOTIDE SEQUENCE [LARGE SCALE GENOMIC DNA]</scope>
    <source>
        <strain evidence="9 10">CBS 675.73</strain>
    </source>
</reference>
<sequence>MSLSVSAQVQSQSNSQVFPTQQQQHQTLSMQQQQQQQQQQTLSMQYPMLPMHDTTLDVSLLLAQNQSTLDQLAHFAPFQPMASLDDAALFNCNMNFNLQLELLNAMALSLDTPMFPTSQMGTSHPNNHFSWHPDAAPLAGQEDTTDFMMHAFHAPASSLPIAPQLPSNFVPFTQRSTVKLPHSPVEKFNCNLNPIVVRPCPPSRSGSLSESGTLTPTTPPLSPPNQSLLVTPPGPAPSGYSRPPRFKPTESELALLMGVFLKNPFPSTNLRKKLADKLNLEPRQIQFWFQNRRALVKATGVSLHKPKRGDQPDCSLSPPPFIKRAQDS</sequence>
<evidence type="ECO:0000256" key="3">
    <source>
        <dbReference type="ARBA" id="ARBA00023155"/>
    </source>
</evidence>
<keyword evidence="3 5" id="KW-0371">Homeobox</keyword>
<dbReference type="GO" id="GO:0000978">
    <property type="term" value="F:RNA polymerase II cis-regulatory region sequence-specific DNA binding"/>
    <property type="evidence" value="ECO:0007669"/>
    <property type="project" value="TreeGrafter"/>
</dbReference>
<organism evidence="9 10">
    <name type="scientific">Chytriomyces confervae</name>
    <dbReference type="NCBI Taxonomy" id="246404"/>
    <lineage>
        <taxon>Eukaryota</taxon>
        <taxon>Fungi</taxon>
        <taxon>Fungi incertae sedis</taxon>
        <taxon>Chytridiomycota</taxon>
        <taxon>Chytridiomycota incertae sedis</taxon>
        <taxon>Chytridiomycetes</taxon>
        <taxon>Chytridiales</taxon>
        <taxon>Chytriomycetaceae</taxon>
        <taxon>Chytriomyces</taxon>
    </lineage>
</organism>
<dbReference type="Proteomes" id="UP000320333">
    <property type="component" value="Unassembled WGS sequence"/>
</dbReference>
<dbReference type="AlphaFoldDB" id="A0A507EDJ1"/>
<keyword evidence="2 5" id="KW-0238">DNA-binding</keyword>
<feature type="region of interest" description="Disordered" evidence="7">
    <location>
        <begin position="303"/>
        <end position="328"/>
    </location>
</feature>
<gene>
    <name evidence="9" type="ORF">CcCBS67573_g08937</name>
</gene>
<dbReference type="InterPro" id="IPR051000">
    <property type="entry name" value="Homeobox_DNA-bind_prot"/>
</dbReference>
<dbReference type="SMART" id="SM00389">
    <property type="entry name" value="HOX"/>
    <property type="match status" value="1"/>
</dbReference>
<dbReference type="SUPFAM" id="SSF46689">
    <property type="entry name" value="Homeodomain-like"/>
    <property type="match status" value="1"/>
</dbReference>
<feature type="region of interest" description="Disordered" evidence="7">
    <location>
        <begin position="202"/>
        <end position="247"/>
    </location>
</feature>
<keyword evidence="4 5" id="KW-0539">Nucleus</keyword>
<dbReference type="GO" id="GO:0006357">
    <property type="term" value="P:regulation of transcription by RNA polymerase II"/>
    <property type="evidence" value="ECO:0007669"/>
    <property type="project" value="TreeGrafter"/>
</dbReference>
<evidence type="ECO:0000256" key="6">
    <source>
        <dbReference type="RuleBase" id="RU000682"/>
    </source>
</evidence>
<comment type="caution">
    <text evidence="9">The sequence shown here is derived from an EMBL/GenBank/DDBJ whole genome shotgun (WGS) entry which is preliminary data.</text>
</comment>
<dbReference type="GO" id="GO:0005634">
    <property type="term" value="C:nucleus"/>
    <property type="evidence" value="ECO:0007669"/>
    <property type="project" value="UniProtKB-SubCell"/>
</dbReference>
<evidence type="ECO:0000313" key="9">
    <source>
        <dbReference type="EMBL" id="TPX61268.1"/>
    </source>
</evidence>
<keyword evidence="10" id="KW-1185">Reference proteome</keyword>
<evidence type="ECO:0000256" key="2">
    <source>
        <dbReference type="ARBA" id="ARBA00023125"/>
    </source>
</evidence>
<feature type="compositionally biased region" description="Low complexity" evidence="7">
    <location>
        <begin position="203"/>
        <end position="216"/>
    </location>
</feature>
<evidence type="ECO:0000313" key="10">
    <source>
        <dbReference type="Proteomes" id="UP000320333"/>
    </source>
</evidence>
<dbReference type="CDD" id="cd00086">
    <property type="entry name" value="homeodomain"/>
    <property type="match status" value="1"/>
</dbReference>
<dbReference type="PROSITE" id="PS50071">
    <property type="entry name" value="HOMEOBOX_2"/>
    <property type="match status" value="1"/>
</dbReference>
<comment type="subcellular location">
    <subcellularLocation>
        <location evidence="1 5 6">Nucleus</location>
    </subcellularLocation>
</comment>
<evidence type="ECO:0000256" key="4">
    <source>
        <dbReference type="ARBA" id="ARBA00023242"/>
    </source>
</evidence>
<dbReference type="OrthoDB" id="6159439at2759"/>
<dbReference type="Gene3D" id="1.10.10.60">
    <property type="entry name" value="Homeodomain-like"/>
    <property type="match status" value="1"/>
</dbReference>
<protein>
    <recommendedName>
        <fullName evidence="8">Homeobox domain-containing protein</fullName>
    </recommendedName>
</protein>
<dbReference type="STRING" id="246404.A0A507EDJ1"/>
<accession>A0A507EDJ1</accession>